<dbReference type="GO" id="GO:0046872">
    <property type="term" value="F:metal ion binding"/>
    <property type="evidence" value="ECO:0007669"/>
    <property type="project" value="UniProtKB-KW"/>
</dbReference>
<dbReference type="GO" id="GO:0017108">
    <property type="term" value="F:5'-flap endonuclease activity"/>
    <property type="evidence" value="ECO:0007669"/>
    <property type="project" value="TreeGrafter"/>
</dbReference>
<comment type="cofactor">
    <cofactor evidence="3">
        <name>Mg(2+)</name>
        <dbReference type="ChEBI" id="CHEBI:18420"/>
    </cofactor>
</comment>
<dbReference type="Pfam" id="PF21315">
    <property type="entry name" value="FAN1_HTH"/>
    <property type="match status" value="1"/>
</dbReference>
<dbReference type="AlphaFoldDB" id="A0A432ZT89"/>
<comment type="caution">
    <text evidence="12">The sequence shown here is derived from an EMBL/GenBank/DDBJ whole genome shotgun (WGS) entry which is preliminary data.</text>
</comment>
<dbReference type="InterPro" id="IPR033315">
    <property type="entry name" value="Fan1-like"/>
</dbReference>
<dbReference type="RefSeq" id="WP_126841043.1">
    <property type="nucleotide sequence ID" value="NZ_PIQH01000002.1"/>
</dbReference>
<evidence type="ECO:0000313" key="12">
    <source>
        <dbReference type="EMBL" id="RUO81051.1"/>
    </source>
</evidence>
<dbReference type="PANTHER" id="PTHR15749">
    <property type="entry name" value="FANCONI-ASSOCIATED NUCLEASE 1"/>
    <property type="match status" value="1"/>
</dbReference>
<evidence type="ECO:0000256" key="7">
    <source>
        <dbReference type="ARBA" id="ARBA00022723"/>
    </source>
</evidence>
<organism evidence="12 13">
    <name type="scientific">Idiomarina tyrosinivorans</name>
    <dbReference type="NCBI Taxonomy" id="1445662"/>
    <lineage>
        <taxon>Bacteria</taxon>
        <taxon>Pseudomonadati</taxon>
        <taxon>Pseudomonadota</taxon>
        <taxon>Gammaproteobacteria</taxon>
        <taxon>Alteromonadales</taxon>
        <taxon>Idiomarinaceae</taxon>
        <taxon>Idiomarina</taxon>
    </lineage>
</organism>
<comment type="cofactor">
    <cofactor evidence="2">
        <name>Mn(2+)</name>
        <dbReference type="ChEBI" id="CHEBI:29035"/>
    </cofactor>
</comment>
<keyword evidence="13" id="KW-1185">Reference proteome</keyword>
<keyword evidence="8" id="KW-0378">Hydrolase</keyword>
<dbReference type="GO" id="GO:0070336">
    <property type="term" value="F:flap-structured DNA binding"/>
    <property type="evidence" value="ECO:0007669"/>
    <property type="project" value="TreeGrafter"/>
</dbReference>
<keyword evidence="6" id="KW-0540">Nuclease</keyword>
<keyword evidence="10" id="KW-0464">Manganese</keyword>
<evidence type="ECO:0000256" key="9">
    <source>
        <dbReference type="ARBA" id="ARBA00022842"/>
    </source>
</evidence>
<proteinExistence type="inferred from homology"/>
<dbReference type="EC" id="3.1.4.1" evidence="5"/>
<evidence type="ECO:0000256" key="5">
    <source>
        <dbReference type="ARBA" id="ARBA00012029"/>
    </source>
</evidence>
<dbReference type="Proteomes" id="UP000287996">
    <property type="component" value="Unassembled WGS sequence"/>
</dbReference>
<dbReference type="GO" id="GO:0004528">
    <property type="term" value="F:phosphodiesterase I activity"/>
    <property type="evidence" value="ECO:0007669"/>
    <property type="project" value="UniProtKB-EC"/>
</dbReference>
<name>A0A432ZT89_9GAMM</name>
<evidence type="ECO:0000259" key="11">
    <source>
        <dbReference type="SMART" id="SM00990"/>
    </source>
</evidence>
<evidence type="ECO:0000256" key="2">
    <source>
        <dbReference type="ARBA" id="ARBA00001936"/>
    </source>
</evidence>
<evidence type="ECO:0000256" key="10">
    <source>
        <dbReference type="ARBA" id="ARBA00023211"/>
    </source>
</evidence>
<sequence length="544" mass="64156">MWQLNDATQSDYYWKNFEQILGWVKYWHAELLSSEDNALIEEFFALPLDARKLWLRLSSRKPTWFRSDKLHYADIDNLTQAQQRLCETNWAQRPPLSLADWLQAMTQKELKQFALAQSATITPSATKPKLLKQLASQLAADQTPPFKAIQPLRQQQFQRILWLFFGHSNSDLSELVKTALGHVQYENYTIRPRGIFDSKVALTQFETLTLWQQSWRDASPPQQQRLIAELLLWLKQTTLRPQFVGKCSRLLNSVARQLERQGLFQQALTLYAFSQREPSREREIRCWLKLGQQQQAQRRYQAALEQPQSANETLALQRMGHYFGKPRMRRQQYRAIQQITAPRMATEQLEYWVLQQYQQQGWEGLFGENLLPQAVFGLVFWDIIFADIDSAFCQPFQRGPRDLLSPTFIRKRQRLIARRMRSIQHYPQAVANRIARLVKTKFGIENPFVVWRWAQHHALDSWFKRLAPDYWLAIFNRLLDDIRQYRSGFPDLWLWHPELGTLLVEVKGPKDSLRGNQRHWLAFLAENGLRCGVVDVQFLSTKPS</sequence>
<dbReference type="InterPro" id="IPR011856">
    <property type="entry name" value="tRNA_endonuc-like_dom_sf"/>
</dbReference>
<comment type="catalytic activity">
    <reaction evidence="1">
        <text>Hydrolytically removes 5'-nucleotides successively from the 3'-hydroxy termini of 3'-hydroxy-terminated oligonucleotides.</text>
        <dbReference type="EC" id="3.1.4.1"/>
    </reaction>
</comment>
<evidence type="ECO:0000256" key="6">
    <source>
        <dbReference type="ARBA" id="ARBA00022722"/>
    </source>
</evidence>
<dbReference type="Gene3D" id="3.40.1350.10">
    <property type="match status" value="1"/>
</dbReference>
<dbReference type="GO" id="GO:0008409">
    <property type="term" value="F:5'-3' exonuclease activity"/>
    <property type="evidence" value="ECO:0007669"/>
    <property type="project" value="TreeGrafter"/>
</dbReference>
<accession>A0A432ZT89</accession>
<evidence type="ECO:0000256" key="8">
    <source>
        <dbReference type="ARBA" id="ARBA00022801"/>
    </source>
</evidence>
<dbReference type="OrthoDB" id="9803913at2"/>
<protein>
    <recommendedName>
        <fullName evidence="5">phosphodiesterase I</fullName>
        <ecNumber evidence="5">3.1.4.1</ecNumber>
    </recommendedName>
</protein>
<dbReference type="InterPro" id="IPR049125">
    <property type="entry name" value="FAN1-like_WH"/>
</dbReference>
<dbReference type="Pfam" id="PF08774">
    <property type="entry name" value="VRR_NUC"/>
    <property type="match status" value="1"/>
</dbReference>
<evidence type="ECO:0000256" key="1">
    <source>
        <dbReference type="ARBA" id="ARBA00000983"/>
    </source>
</evidence>
<dbReference type="SMART" id="SM00990">
    <property type="entry name" value="VRR_NUC"/>
    <property type="match status" value="1"/>
</dbReference>
<gene>
    <name evidence="12" type="ORF">CWI84_02770</name>
</gene>
<dbReference type="InterPro" id="IPR014883">
    <property type="entry name" value="VRR_NUC"/>
</dbReference>
<keyword evidence="7" id="KW-0479">Metal-binding</keyword>
<reference evidence="12 13" key="1">
    <citation type="journal article" date="2011" name="Front. Microbiol.">
        <title>Genomic signatures of strain selection and enhancement in Bacillus atrophaeus var. globigii, a historical biowarfare simulant.</title>
        <authorList>
            <person name="Gibbons H.S."/>
            <person name="Broomall S.M."/>
            <person name="McNew L.A."/>
            <person name="Daligault H."/>
            <person name="Chapman C."/>
            <person name="Bruce D."/>
            <person name="Karavis M."/>
            <person name="Krepps M."/>
            <person name="McGregor P.A."/>
            <person name="Hong C."/>
            <person name="Park K.H."/>
            <person name="Akmal A."/>
            <person name="Feldman A."/>
            <person name="Lin J.S."/>
            <person name="Chang W.E."/>
            <person name="Higgs B.W."/>
            <person name="Demirev P."/>
            <person name="Lindquist J."/>
            <person name="Liem A."/>
            <person name="Fochler E."/>
            <person name="Read T.D."/>
            <person name="Tapia R."/>
            <person name="Johnson S."/>
            <person name="Bishop-Lilly K.A."/>
            <person name="Detter C."/>
            <person name="Han C."/>
            <person name="Sozhamannan S."/>
            <person name="Rosenzweig C.N."/>
            <person name="Skowronski E.W."/>
        </authorList>
    </citation>
    <scope>NUCLEOTIDE SEQUENCE [LARGE SCALE GENOMIC DNA]</scope>
    <source>
        <strain evidence="12 13">CC-PW-9</strain>
    </source>
</reference>
<keyword evidence="9" id="KW-0460">Magnesium</keyword>
<comment type="similarity">
    <text evidence="4">Belongs to the FAN1 family.</text>
</comment>
<evidence type="ECO:0000256" key="3">
    <source>
        <dbReference type="ARBA" id="ARBA00001946"/>
    </source>
</evidence>
<evidence type="ECO:0000313" key="13">
    <source>
        <dbReference type="Proteomes" id="UP000287996"/>
    </source>
</evidence>
<feature type="domain" description="VRR-NUC" evidence="11">
    <location>
        <begin position="436"/>
        <end position="538"/>
    </location>
</feature>
<dbReference type="EMBL" id="PIQH01000002">
    <property type="protein sequence ID" value="RUO81051.1"/>
    <property type="molecule type" value="Genomic_DNA"/>
</dbReference>
<dbReference type="PANTHER" id="PTHR15749:SF4">
    <property type="entry name" value="FANCONI-ASSOCIATED NUCLEASE 1"/>
    <property type="match status" value="1"/>
</dbReference>
<dbReference type="GO" id="GO:0036297">
    <property type="term" value="P:interstrand cross-link repair"/>
    <property type="evidence" value="ECO:0007669"/>
    <property type="project" value="InterPro"/>
</dbReference>
<evidence type="ECO:0000256" key="4">
    <source>
        <dbReference type="ARBA" id="ARBA00005533"/>
    </source>
</evidence>